<dbReference type="InterPro" id="IPR000771">
    <property type="entry name" value="FBA_II"/>
</dbReference>
<gene>
    <name evidence="3" type="ordered locus">SVEN_7329</name>
</gene>
<evidence type="ECO:0000313" key="4">
    <source>
        <dbReference type="Proteomes" id="UP000006854"/>
    </source>
</evidence>
<dbReference type="InterPro" id="IPR013785">
    <property type="entry name" value="Aldolase_TIM"/>
</dbReference>
<keyword evidence="4" id="KW-1185">Reference proteome</keyword>
<organism evidence="3 4">
    <name type="scientific">Streptomyces venezuelae (strain ATCC 10712 / CBS 650.69 / DSM 40230 / JCM 4526 / NBRC 13096 / PD 04745)</name>
    <dbReference type="NCBI Taxonomy" id="953739"/>
    <lineage>
        <taxon>Bacteria</taxon>
        <taxon>Bacillati</taxon>
        <taxon>Actinomycetota</taxon>
        <taxon>Actinomycetes</taxon>
        <taxon>Kitasatosporales</taxon>
        <taxon>Streptomycetaceae</taxon>
        <taxon>Streptomyces</taxon>
    </lineage>
</organism>
<dbReference type="Proteomes" id="UP000006854">
    <property type="component" value="Chromosome"/>
</dbReference>
<feature type="binding site" evidence="2">
    <location>
        <position position="84"/>
    </location>
    <ligand>
        <name>Zn(2+)</name>
        <dbReference type="ChEBI" id="CHEBI:29105"/>
        <label>1</label>
        <note>catalytic</note>
    </ligand>
</feature>
<feature type="active site" description="Proton donor" evidence="1">
    <location>
        <position position="83"/>
    </location>
</feature>
<proteinExistence type="predicted"/>
<feature type="binding site" evidence="2">
    <location>
        <position position="105"/>
    </location>
    <ligand>
        <name>Zn(2+)</name>
        <dbReference type="ChEBI" id="CHEBI:29105"/>
        <label>2</label>
    </ligand>
</feature>
<accession>F2R1U8</accession>
<dbReference type="AlphaFoldDB" id="F2R1U8"/>
<keyword evidence="3" id="KW-0456">Lyase</keyword>
<feature type="binding site" evidence="2">
    <location>
        <position position="205"/>
    </location>
    <ligand>
        <name>Zn(2+)</name>
        <dbReference type="ChEBI" id="CHEBI:29105"/>
        <label>1</label>
        <note>catalytic</note>
    </ligand>
</feature>
<dbReference type="EMBL" id="FR845719">
    <property type="protein sequence ID" value="CCA60615.1"/>
    <property type="molecule type" value="Genomic_DNA"/>
</dbReference>
<sequence>MPLTPTDEIVRRARAAGTGVGAFNVLQLEHAQAIVAGAEAADRPVVLQISENTVRYHGALEPVALASLAVARAAKSPVAVHLDHAENPDLVREAVGLGLGSVMFDASKLPYAENVAATRDVVEYCHEHGVWVEAELGEVGGKGGAHTPGVRTDPAEARAFVEATGVDALAVAVGSSHQMLTRDAVLDFDLIARLRAAVDTPLVLHGSSGVSDDDLTTAVTAGMTKVNVSTHLNKAFTRAVRTHLAEHPEAVDPRHYLTPARTAVAREVAHLLTVLSPA</sequence>
<feature type="binding site" evidence="2">
    <location>
        <position position="177"/>
    </location>
    <ligand>
        <name>Zn(2+)</name>
        <dbReference type="ChEBI" id="CHEBI:29105"/>
        <label>1</label>
        <note>catalytic</note>
    </ligand>
</feature>
<feature type="binding site" evidence="2">
    <location>
        <position position="135"/>
    </location>
    <ligand>
        <name>Zn(2+)</name>
        <dbReference type="ChEBI" id="CHEBI:29105"/>
        <label>2</label>
    </ligand>
</feature>
<dbReference type="GO" id="GO:0008270">
    <property type="term" value="F:zinc ion binding"/>
    <property type="evidence" value="ECO:0007669"/>
    <property type="project" value="InterPro"/>
</dbReference>
<evidence type="ECO:0000256" key="2">
    <source>
        <dbReference type="PIRSR" id="PIRSR001359-3"/>
    </source>
</evidence>
<dbReference type="eggNOG" id="COG0191">
    <property type="taxonomic scope" value="Bacteria"/>
</dbReference>
<dbReference type="InterPro" id="IPR050246">
    <property type="entry name" value="Class_II_FBP_aldolase"/>
</dbReference>
<dbReference type="PATRIC" id="fig|953739.5.peg.2558"/>
<evidence type="ECO:0000313" key="3">
    <source>
        <dbReference type="EMBL" id="CCA60615.1"/>
    </source>
</evidence>
<dbReference type="PANTHER" id="PTHR30304:SF0">
    <property type="entry name" value="D-TAGATOSE-1,6-BISPHOSPHATE ALDOLASE SUBUNIT GATY-RELATED"/>
    <property type="match status" value="1"/>
</dbReference>
<protein>
    <submittedName>
        <fullName evidence="3">Tagatose 1,6-diphosphate aldolase</fullName>
        <ecNumber evidence="3">4.1.2.40</ecNumber>
    </submittedName>
</protein>
<dbReference type="STRING" id="953739.SVEN_7329"/>
<name>F2R1U8_STRVP</name>
<keyword evidence="2" id="KW-0479">Metal-binding</keyword>
<dbReference type="GO" id="GO:0005975">
    <property type="term" value="P:carbohydrate metabolic process"/>
    <property type="evidence" value="ECO:0007669"/>
    <property type="project" value="InterPro"/>
</dbReference>
<dbReference type="GeneID" id="51867841"/>
<dbReference type="RefSeq" id="WP_015038510.1">
    <property type="nucleotide sequence ID" value="NC_018750.1"/>
</dbReference>
<dbReference type="KEGG" id="sve:SVEN_7329"/>
<dbReference type="EC" id="4.1.2.40" evidence="3"/>
<reference evidence="3 4" key="1">
    <citation type="journal article" date="2011" name="BMC Genomics">
        <title>Genome-wide analysis of the role of GlnR in Streptomyces venezuelae provides new insights into global nitrogen regulation in actinomycetes.</title>
        <authorList>
            <person name="Pullan S.T."/>
            <person name="Bibb M.J."/>
            <person name="Merrick M."/>
        </authorList>
    </citation>
    <scope>NUCLEOTIDE SEQUENCE [LARGE SCALE GENOMIC DNA]</scope>
    <source>
        <strain evidence="4">ATCC 10712 / CBS 650.69 / DSM 40230 / JCM 4526 / NBRC 13096 / PD 04745</strain>
    </source>
</reference>
<dbReference type="OrthoDB" id="9803995at2"/>
<evidence type="ECO:0000256" key="1">
    <source>
        <dbReference type="PIRSR" id="PIRSR001359-1"/>
    </source>
</evidence>
<keyword evidence="2" id="KW-0862">Zinc</keyword>
<dbReference type="NCBIfam" id="TIGR00167">
    <property type="entry name" value="cbbA"/>
    <property type="match status" value="1"/>
</dbReference>
<dbReference type="PIRSF" id="PIRSF001359">
    <property type="entry name" value="F_bP_aldolase_II"/>
    <property type="match status" value="1"/>
</dbReference>
<dbReference type="CDD" id="cd00947">
    <property type="entry name" value="TBP_aldolase_IIB"/>
    <property type="match status" value="1"/>
</dbReference>
<dbReference type="SUPFAM" id="SSF51569">
    <property type="entry name" value="Aldolase"/>
    <property type="match status" value="1"/>
</dbReference>
<dbReference type="HOGENOM" id="CLU_040088_0_1_11"/>
<comment type="cofactor">
    <cofactor evidence="2">
        <name>Zn(2+)</name>
        <dbReference type="ChEBI" id="CHEBI:29105"/>
    </cofactor>
    <text evidence="2">Binds 2 Zn(2+) ions per subunit. One is catalytic and the other provides a structural contribution.</text>
</comment>
<dbReference type="GO" id="GO:0009025">
    <property type="term" value="F:tagatose-bisphosphate aldolase activity"/>
    <property type="evidence" value="ECO:0007669"/>
    <property type="project" value="UniProtKB-EC"/>
</dbReference>
<dbReference type="Pfam" id="PF01116">
    <property type="entry name" value="F_bP_aldolase"/>
    <property type="match status" value="1"/>
</dbReference>
<dbReference type="PANTHER" id="PTHR30304">
    <property type="entry name" value="D-TAGATOSE-1,6-BISPHOSPHATE ALDOLASE"/>
    <property type="match status" value="1"/>
</dbReference>
<dbReference type="Gene3D" id="3.20.20.70">
    <property type="entry name" value="Aldolase class I"/>
    <property type="match status" value="1"/>
</dbReference>